<feature type="compositionally biased region" description="Low complexity" evidence="1">
    <location>
        <begin position="270"/>
        <end position="289"/>
    </location>
</feature>
<dbReference type="AlphaFoldDB" id="A0AAF3FDM4"/>
<dbReference type="Proteomes" id="UP000887575">
    <property type="component" value="Unassembled WGS sequence"/>
</dbReference>
<evidence type="ECO:0000313" key="4">
    <source>
        <dbReference type="Proteomes" id="UP000887575"/>
    </source>
</evidence>
<evidence type="ECO:0000256" key="1">
    <source>
        <dbReference type="SAM" id="MobiDB-lite"/>
    </source>
</evidence>
<feature type="signal peptide" evidence="2">
    <location>
        <begin position="1"/>
        <end position="23"/>
    </location>
</feature>
<keyword evidence="2" id="KW-0732">Signal</keyword>
<proteinExistence type="predicted"/>
<organism evidence="4 5">
    <name type="scientific">Mesorhabditis belari</name>
    <dbReference type="NCBI Taxonomy" id="2138241"/>
    <lineage>
        <taxon>Eukaryota</taxon>
        <taxon>Metazoa</taxon>
        <taxon>Ecdysozoa</taxon>
        <taxon>Nematoda</taxon>
        <taxon>Chromadorea</taxon>
        <taxon>Rhabditida</taxon>
        <taxon>Rhabditina</taxon>
        <taxon>Rhabditomorpha</taxon>
        <taxon>Rhabditoidea</taxon>
        <taxon>Rhabditidae</taxon>
        <taxon>Mesorhabditinae</taxon>
        <taxon>Mesorhabditis</taxon>
    </lineage>
</organism>
<protein>
    <recommendedName>
        <fullName evidence="3">SCP domain-containing protein</fullName>
    </recommendedName>
</protein>
<feature type="compositionally biased region" description="Polar residues" evidence="1">
    <location>
        <begin position="259"/>
        <end position="269"/>
    </location>
</feature>
<evidence type="ECO:0000256" key="2">
    <source>
        <dbReference type="SAM" id="SignalP"/>
    </source>
</evidence>
<dbReference type="Pfam" id="PF00188">
    <property type="entry name" value="CAP"/>
    <property type="match status" value="1"/>
</dbReference>
<name>A0AAF3FDM4_9BILA</name>
<evidence type="ECO:0000313" key="5">
    <source>
        <dbReference type="WBParaSite" id="MBELARI_LOCUS5005"/>
    </source>
</evidence>
<dbReference type="SUPFAM" id="SSF55797">
    <property type="entry name" value="PR-1-like"/>
    <property type="match status" value="1"/>
</dbReference>
<evidence type="ECO:0000259" key="3">
    <source>
        <dbReference type="SMART" id="SM00198"/>
    </source>
</evidence>
<dbReference type="InterPro" id="IPR035940">
    <property type="entry name" value="CAP_sf"/>
</dbReference>
<sequence>MISPFCAMVSVCFLLAILPLSLAASNQLGCSLNFGDDFRYTVVNNLNIYRQIVANGTAPNKCGSLPAAKNMYKLFYNCDLESKAYAYTSSCGSSSVPSNSMNYKTMSSAPWTGTAASNILTIFQTHLNAIVTNGAPANVAFSGNSALSGWNSYITGTKTAVGCAVNQSCTYSNPSFPYMMVAACVFDTPAASTGNPSYEVGTKCAADSDCTTYLGSTCDTTTGLCQYQFVDSGTNTSCPGSTAGWTDALRNLMRTANLNDHSNVSNPESATHAAAAANTAQQTAGKPGK</sequence>
<reference evidence="5" key="1">
    <citation type="submission" date="2024-02" db="UniProtKB">
        <authorList>
            <consortium name="WormBaseParasite"/>
        </authorList>
    </citation>
    <scope>IDENTIFICATION</scope>
</reference>
<dbReference type="Gene3D" id="3.40.33.10">
    <property type="entry name" value="CAP"/>
    <property type="match status" value="1"/>
</dbReference>
<accession>A0AAF3FDM4</accession>
<feature type="domain" description="SCP" evidence="3">
    <location>
        <begin position="37"/>
        <end position="194"/>
    </location>
</feature>
<dbReference type="InterPro" id="IPR014044">
    <property type="entry name" value="CAP_dom"/>
</dbReference>
<keyword evidence="4" id="KW-1185">Reference proteome</keyword>
<feature type="region of interest" description="Disordered" evidence="1">
    <location>
        <begin position="259"/>
        <end position="289"/>
    </location>
</feature>
<feature type="chain" id="PRO_5042144735" description="SCP domain-containing protein" evidence="2">
    <location>
        <begin position="24"/>
        <end position="289"/>
    </location>
</feature>
<dbReference type="WBParaSite" id="MBELARI_LOCUS5005">
    <property type="protein sequence ID" value="MBELARI_LOCUS5005"/>
    <property type="gene ID" value="MBELARI_LOCUS5005"/>
</dbReference>
<dbReference type="SMART" id="SM00198">
    <property type="entry name" value="SCP"/>
    <property type="match status" value="1"/>
</dbReference>